<dbReference type="SUPFAM" id="SSF55681">
    <property type="entry name" value="Class II aaRS and biotin synthetases"/>
    <property type="match status" value="1"/>
</dbReference>
<evidence type="ECO:0000256" key="13">
    <source>
        <dbReference type="ARBA" id="ARBA00022917"/>
    </source>
</evidence>
<evidence type="ECO:0000256" key="8">
    <source>
        <dbReference type="ARBA" id="ARBA00022598"/>
    </source>
</evidence>
<dbReference type="OrthoDB" id="1698572at2759"/>
<dbReference type="SMART" id="SM00874">
    <property type="entry name" value="B5"/>
    <property type="match status" value="1"/>
</dbReference>
<keyword evidence="13" id="KW-0648">Protein biosynthesis</keyword>
<dbReference type="InterPro" id="IPR005147">
    <property type="entry name" value="tRNA_synthase_B5-dom"/>
</dbReference>
<proteinExistence type="inferred from homology"/>
<dbReference type="Pfam" id="PF18262">
    <property type="entry name" value="PhetRS_B1"/>
    <property type="match status" value="1"/>
</dbReference>
<evidence type="ECO:0000256" key="4">
    <source>
        <dbReference type="ARBA" id="ARBA00011209"/>
    </source>
</evidence>
<evidence type="ECO:0000259" key="17">
    <source>
        <dbReference type="PROSITE" id="PS51483"/>
    </source>
</evidence>
<dbReference type="PANTHER" id="PTHR10947:SF0">
    <property type="entry name" value="PHENYLALANINE--TRNA LIGASE BETA SUBUNIT"/>
    <property type="match status" value="1"/>
</dbReference>
<keyword evidence="14" id="KW-0030">Aminoacyl-tRNA synthetase</keyword>
<dbReference type="Proteomes" id="UP000014760">
    <property type="component" value="Unassembled WGS sequence"/>
</dbReference>
<dbReference type="CDD" id="cd00769">
    <property type="entry name" value="PheRS_beta_core"/>
    <property type="match status" value="1"/>
</dbReference>
<dbReference type="InterPro" id="IPR004531">
    <property type="entry name" value="Phe-tRNA-synth_IIc_bsu_arc_euk"/>
</dbReference>
<evidence type="ECO:0000313" key="19">
    <source>
        <dbReference type="EnsemblMetazoa" id="CapteP158835"/>
    </source>
</evidence>
<evidence type="ECO:0000256" key="14">
    <source>
        <dbReference type="ARBA" id="ARBA00023146"/>
    </source>
</evidence>
<dbReference type="EC" id="6.1.1.20" evidence="5"/>
<dbReference type="InterPro" id="IPR005146">
    <property type="entry name" value="B3/B4_tRNA-bd"/>
</dbReference>
<dbReference type="AlphaFoldDB" id="R7U1P8"/>
<reference evidence="19" key="3">
    <citation type="submission" date="2015-06" db="UniProtKB">
        <authorList>
            <consortium name="EnsemblMetazoa"/>
        </authorList>
    </citation>
    <scope>IDENTIFICATION</scope>
</reference>
<evidence type="ECO:0000256" key="3">
    <source>
        <dbReference type="ARBA" id="ARBA00007438"/>
    </source>
</evidence>
<dbReference type="HOGENOM" id="CLU_020279_2_0_1"/>
<evidence type="ECO:0000256" key="16">
    <source>
        <dbReference type="ARBA" id="ARBA00049255"/>
    </source>
</evidence>
<sequence length="588" mass="65718">MPTVGVNRDSLFKILGREYTEEEFNDLCFDFGLELDDVTSEKEIIAKEQGEGKAEGASQAVIFKIDVPANRYDLLCMEGLTRGLLIFLQKASVPRYRAVMPSGAGPQQLIIKAATGQVRPFAVAATLRNITFTQERYQSFIDLQDKLHHNICRKRSLVAIGTHDLDTIQGPFIYDARPPSDIVFKPLNQSKEHSAVELMQLYETDSHLRHFLPIIRDKPVYPVIYDQNNVVLSMPPIINGDHSKITLNTKNVFIEATATDLTKAKVVLDTLVAMFSVYCAEPFVCEYAEVVNPDGTKCLYPDLSYRNETIAADKINQLLGISQSPETLAHLLTKMCLSAHVLPDGHNIQVEVPPTRHDVIHACDIIEDVGIAFNYNNIVQDLPPVITTAQQLPINKLTDVLRPELANAGFTEVLTFALCSRDDVGENMRKSIKDIPAVHIGNPKTQEFQIARTSILPGVLRTLSWNRQMPLPLKLFEVGDVVYQDSTKDVGARNERRLVAVYYNKSSGFEVIQGLLDRVLQLLQIPFNQSGYFLRATQDASYFAGQCADIVVRGESIGKIGVLHPEVIQKFDLTMPCSAFEINLEVFL</sequence>
<comment type="subunit">
    <text evidence="4">Tetramer of two alpha and two beta subunits.</text>
</comment>
<dbReference type="FunFam" id="3.30.930.10:FF:000032">
    <property type="entry name" value="Phenylalanine--tRNA ligase beta subunit"/>
    <property type="match status" value="1"/>
</dbReference>
<dbReference type="GO" id="GO:0004826">
    <property type="term" value="F:phenylalanine-tRNA ligase activity"/>
    <property type="evidence" value="ECO:0007669"/>
    <property type="project" value="UniProtKB-EC"/>
</dbReference>
<dbReference type="InterPro" id="IPR020825">
    <property type="entry name" value="Phe-tRNA_synthase-like_B3/B4"/>
</dbReference>
<dbReference type="OMA" id="FPGRCAN"/>
<comment type="similarity">
    <text evidence="3">Belongs to the phenylalanyl-tRNA synthetase beta subunit family. Type 2 subfamily.</text>
</comment>
<keyword evidence="20" id="KW-1185">Reference proteome</keyword>
<evidence type="ECO:0000256" key="7">
    <source>
        <dbReference type="ARBA" id="ARBA00022490"/>
    </source>
</evidence>
<keyword evidence="11" id="KW-0067">ATP-binding</keyword>
<reference evidence="18 20" key="2">
    <citation type="journal article" date="2013" name="Nature">
        <title>Insights into bilaterian evolution from three spiralian genomes.</title>
        <authorList>
            <person name="Simakov O."/>
            <person name="Marletaz F."/>
            <person name="Cho S.J."/>
            <person name="Edsinger-Gonzales E."/>
            <person name="Havlak P."/>
            <person name="Hellsten U."/>
            <person name="Kuo D.H."/>
            <person name="Larsson T."/>
            <person name="Lv J."/>
            <person name="Arendt D."/>
            <person name="Savage R."/>
            <person name="Osoegawa K."/>
            <person name="de Jong P."/>
            <person name="Grimwood J."/>
            <person name="Chapman J.A."/>
            <person name="Shapiro H."/>
            <person name="Aerts A."/>
            <person name="Otillar R.P."/>
            <person name="Terry A.Y."/>
            <person name="Boore J.L."/>
            <person name="Grigoriev I.V."/>
            <person name="Lindberg D.R."/>
            <person name="Seaver E.C."/>
            <person name="Weisblat D.A."/>
            <person name="Putnam N.H."/>
            <person name="Rokhsar D.S."/>
        </authorList>
    </citation>
    <scope>NUCLEOTIDE SEQUENCE</scope>
    <source>
        <strain evidence="18 20">I ESC-2004</strain>
    </source>
</reference>
<keyword evidence="10" id="KW-0547">Nucleotide-binding</keyword>
<gene>
    <name evidence="18" type="ORF">CAPTEDRAFT_158835</name>
</gene>
<dbReference type="FunCoup" id="R7U1P8">
    <property type="interactions" value="2047"/>
</dbReference>
<evidence type="ECO:0000313" key="18">
    <source>
        <dbReference type="EMBL" id="ELT99894.1"/>
    </source>
</evidence>
<dbReference type="GO" id="GO:0006432">
    <property type="term" value="P:phenylalanyl-tRNA aminoacylation"/>
    <property type="evidence" value="ECO:0007669"/>
    <property type="project" value="InterPro"/>
</dbReference>
<dbReference type="GO" id="GO:0000287">
    <property type="term" value="F:magnesium ion binding"/>
    <property type="evidence" value="ECO:0007669"/>
    <property type="project" value="InterPro"/>
</dbReference>
<evidence type="ECO:0000313" key="20">
    <source>
        <dbReference type="Proteomes" id="UP000014760"/>
    </source>
</evidence>
<dbReference type="GO" id="GO:0003723">
    <property type="term" value="F:RNA binding"/>
    <property type="evidence" value="ECO:0007669"/>
    <property type="project" value="InterPro"/>
</dbReference>
<keyword evidence="12" id="KW-0460">Magnesium</keyword>
<reference evidence="20" key="1">
    <citation type="submission" date="2012-12" db="EMBL/GenBank/DDBJ databases">
        <authorList>
            <person name="Hellsten U."/>
            <person name="Grimwood J."/>
            <person name="Chapman J.A."/>
            <person name="Shapiro H."/>
            <person name="Aerts A."/>
            <person name="Otillar R.P."/>
            <person name="Terry A.Y."/>
            <person name="Boore J.L."/>
            <person name="Simakov O."/>
            <person name="Marletaz F."/>
            <person name="Cho S.-J."/>
            <person name="Edsinger-Gonzales E."/>
            <person name="Havlak P."/>
            <person name="Kuo D.-H."/>
            <person name="Larsson T."/>
            <person name="Lv J."/>
            <person name="Arendt D."/>
            <person name="Savage R."/>
            <person name="Osoegawa K."/>
            <person name="de Jong P."/>
            <person name="Lindberg D.R."/>
            <person name="Seaver E.C."/>
            <person name="Weisblat D.A."/>
            <person name="Putnam N.H."/>
            <person name="Grigoriev I.V."/>
            <person name="Rokhsar D.S."/>
        </authorList>
    </citation>
    <scope>NUCLEOTIDE SEQUENCE</scope>
    <source>
        <strain evidence="20">I ESC-2004</strain>
    </source>
</reference>
<dbReference type="SUPFAM" id="SSF46955">
    <property type="entry name" value="Putative DNA-binding domain"/>
    <property type="match status" value="2"/>
</dbReference>
<dbReference type="InterPro" id="IPR041616">
    <property type="entry name" value="PheRS_beta_core"/>
</dbReference>
<dbReference type="Pfam" id="PF17759">
    <property type="entry name" value="tRNA_synthFbeta"/>
    <property type="match status" value="1"/>
</dbReference>
<keyword evidence="8" id="KW-0436">Ligase</keyword>
<dbReference type="PROSITE" id="PS51483">
    <property type="entry name" value="B5"/>
    <property type="match status" value="1"/>
</dbReference>
<evidence type="ECO:0000256" key="2">
    <source>
        <dbReference type="ARBA" id="ARBA00004496"/>
    </source>
</evidence>
<dbReference type="EMBL" id="KB306425">
    <property type="protein sequence ID" value="ELT99894.1"/>
    <property type="molecule type" value="Genomic_DNA"/>
</dbReference>
<dbReference type="EMBL" id="AMQN01009868">
    <property type="status" value="NOT_ANNOTATED_CDS"/>
    <property type="molecule type" value="Genomic_DNA"/>
</dbReference>
<dbReference type="FunFam" id="3.30.56.10:FF:000005">
    <property type="entry name" value="Phenylalanine--tRNA ligase beta subunit"/>
    <property type="match status" value="1"/>
</dbReference>
<dbReference type="SUPFAM" id="SSF56037">
    <property type="entry name" value="PheT/TilS domain"/>
    <property type="match status" value="1"/>
</dbReference>
<dbReference type="GO" id="GO:0005524">
    <property type="term" value="F:ATP binding"/>
    <property type="evidence" value="ECO:0007669"/>
    <property type="project" value="UniProtKB-KW"/>
</dbReference>
<keyword evidence="7" id="KW-0963">Cytoplasm</keyword>
<accession>R7U1P8</accession>
<dbReference type="FunFam" id="3.50.40.10:FF:000002">
    <property type="entry name" value="phenylalanine--tRNA ligase beta subunit"/>
    <property type="match status" value="1"/>
</dbReference>
<dbReference type="Pfam" id="PF03483">
    <property type="entry name" value="B3_4"/>
    <property type="match status" value="1"/>
</dbReference>
<dbReference type="GO" id="GO:0009328">
    <property type="term" value="C:phenylalanine-tRNA ligase complex"/>
    <property type="evidence" value="ECO:0007669"/>
    <property type="project" value="TreeGrafter"/>
</dbReference>
<evidence type="ECO:0000256" key="5">
    <source>
        <dbReference type="ARBA" id="ARBA00012814"/>
    </source>
</evidence>
<evidence type="ECO:0000256" key="6">
    <source>
        <dbReference type="ARBA" id="ARBA00017032"/>
    </source>
</evidence>
<evidence type="ECO:0000256" key="12">
    <source>
        <dbReference type="ARBA" id="ARBA00022842"/>
    </source>
</evidence>
<dbReference type="SMART" id="SM00873">
    <property type="entry name" value="B3_4"/>
    <property type="match status" value="1"/>
</dbReference>
<dbReference type="Gene3D" id="3.30.56.10">
    <property type="match status" value="2"/>
</dbReference>
<dbReference type="Gene3D" id="3.50.40.10">
    <property type="entry name" value="Phenylalanyl-trna Synthetase, Chain B, domain 3"/>
    <property type="match status" value="1"/>
</dbReference>
<evidence type="ECO:0000256" key="15">
    <source>
        <dbReference type="ARBA" id="ARBA00033189"/>
    </source>
</evidence>
<evidence type="ECO:0000256" key="11">
    <source>
        <dbReference type="ARBA" id="ARBA00022840"/>
    </source>
</evidence>
<comment type="cofactor">
    <cofactor evidence="1">
        <name>Mg(2+)</name>
        <dbReference type="ChEBI" id="CHEBI:18420"/>
    </cofactor>
</comment>
<feature type="domain" description="B5" evidence="17">
    <location>
        <begin position="303"/>
        <end position="380"/>
    </location>
</feature>
<dbReference type="InterPro" id="IPR009061">
    <property type="entry name" value="DNA-bd_dom_put_sf"/>
</dbReference>
<comment type="subcellular location">
    <subcellularLocation>
        <location evidence="2">Cytoplasm</location>
    </subcellularLocation>
</comment>
<organism evidence="18">
    <name type="scientific">Capitella teleta</name>
    <name type="common">Polychaete worm</name>
    <dbReference type="NCBI Taxonomy" id="283909"/>
    <lineage>
        <taxon>Eukaryota</taxon>
        <taxon>Metazoa</taxon>
        <taxon>Spiralia</taxon>
        <taxon>Lophotrochozoa</taxon>
        <taxon>Annelida</taxon>
        <taxon>Polychaeta</taxon>
        <taxon>Sedentaria</taxon>
        <taxon>Scolecida</taxon>
        <taxon>Capitellidae</taxon>
        <taxon>Capitella</taxon>
    </lineage>
</organism>
<dbReference type="STRING" id="283909.R7U1P8"/>
<dbReference type="Pfam" id="PF03484">
    <property type="entry name" value="B5"/>
    <property type="match status" value="1"/>
</dbReference>
<dbReference type="PANTHER" id="PTHR10947">
    <property type="entry name" value="PHENYLALANYL-TRNA SYNTHETASE BETA CHAIN AND LEUCINE-RICH REPEAT-CONTAINING PROTEIN 47"/>
    <property type="match status" value="1"/>
</dbReference>
<dbReference type="FunFam" id="3.30.56.10:FF:000003">
    <property type="entry name" value="Phenylalanine--tRNA ligase beta subunit"/>
    <property type="match status" value="1"/>
</dbReference>
<dbReference type="InterPro" id="IPR045864">
    <property type="entry name" value="aa-tRNA-synth_II/BPL/LPL"/>
</dbReference>
<dbReference type="EnsemblMetazoa" id="CapteT158835">
    <property type="protein sequence ID" value="CapteP158835"/>
    <property type="gene ID" value="CapteG158835"/>
</dbReference>
<dbReference type="InterPro" id="IPR045060">
    <property type="entry name" value="Phe-tRNA-ligase_IIc_bsu"/>
</dbReference>
<protein>
    <recommendedName>
        <fullName evidence="6">Phenylalanine--tRNA ligase beta subunit</fullName>
        <ecNumber evidence="5">6.1.1.20</ecNumber>
    </recommendedName>
    <alternativeName>
        <fullName evidence="15">Phenylalanyl-tRNA synthetase beta subunit</fullName>
    </alternativeName>
</protein>
<evidence type="ECO:0000256" key="9">
    <source>
        <dbReference type="ARBA" id="ARBA00022723"/>
    </source>
</evidence>
<evidence type="ECO:0000256" key="10">
    <source>
        <dbReference type="ARBA" id="ARBA00022741"/>
    </source>
</evidence>
<dbReference type="InterPro" id="IPR040659">
    <property type="entry name" value="PhetRS_B1"/>
</dbReference>
<dbReference type="Gene3D" id="3.30.930.10">
    <property type="entry name" value="Bira Bifunctional Protein, Domain 2"/>
    <property type="match status" value="1"/>
</dbReference>
<keyword evidence="9" id="KW-0479">Metal-binding</keyword>
<name>R7U1P8_CAPTE</name>
<dbReference type="NCBIfam" id="TIGR00471">
    <property type="entry name" value="pheT_arch"/>
    <property type="match status" value="1"/>
</dbReference>
<comment type="catalytic activity">
    <reaction evidence="16">
        <text>tRNA(Phe) + L-phenylalanine + ATP = L-phenylalanyl-tRNA(Phe) + AMP + diphosphate + H(+)</text>
        <dbReference type="Rhea" id="RHEA:19413"/>
        <dbReference type="Rhea" id="RHEA-COMP:9668"/>
        <dbReference type="Rhea" id="RHEA-COMP:9699"/>
        <dbReference type="ChEBI" id="CHEBI:15378"/>
        <dbReference type="ChEBI" id="CHEBI:30616"/>
        <dbReference type="ChEBI" id="CHEBI:33019"/>
        <dbReference type="ChEBI" id="CHEBI:58095"/>
        <dbReference type="ChEBI" id="CHEBI:78442"/>
        <dbReference type="ChEBI" id="CHEBI:78531"/>
        <dbReference type="ChEBI" id="CHEBI:456215"/>
        <dbReference type="EC" id="6.1.1.20"/>
    </reaction>
</comment>
<evidence type="ECO:0000256" key="1">
    <source>
        <dbReference type="ARBA" id="ARBA00001946"/>
    </source>
</evidence>